<sequence length="83" mass="9594">MSRLHPQAYLLDHCTIYCWGISLKRESELSHSVPNNRVRENNIMPLSGIPLYSVIPIILFFYKISISTSIIERNLNSLNDAEF</sequence>
<gene>
    <name evidence="2" type="ORF">Glove_60g55</name>
</gene>
<protein>
    <submittedName>
        <fullName evidence="2">Uncharacterized protein</fullName>
    </submittedName>
</protein>
<name>A0A397JG73_9GLOM</name>
<feature type="transmembrane region" description="Helical" evidence="1">
    <location>
        <begin position="43"/>
        <end position="62"/>
    </location>
</feature>
<keyword evidence="3" id="KW-1185">Reference proteome</keyword>
<evidence type="ECO:0000256" key="1">
    <source>
        <dbReference type="SAM" id="Phobius"/>
    </source>
</evidence>
<keyword evidence="1" id="KW-0472">Membrane</keyword>
<proteinExistence type="predicted"/>
<accession>A0A397JG73</accession>
<dbReference type="Proteomes" id="UP000266861">
    <property type="component" value="Unassembled WGS sequence"/>
</dbReference>
<dbReference type="AlphaFoldDB" id="A0A397JG73"/>
<reference evidence="2 3" key="1">
    <citation type="submission" date="2018-08" db="EMBL/GenBank/DDBJ databases">
        <title>Genome and evolution of the arbuscular mycorrhizal fungus Diversispora epigaea (formerly Glomus versiforme) and its bacterial endosymbionts.</title>
        <authorList>
            <person name="Sun X."/>
            <person name="Fei Z."/>
            <person name="Harrison M."/>
        </authorList>
    </citation>
    <scope>NUCLEOTIDE SEQUENCE [LARGE SCALE GENOMIC DNA]</scope>
    <source>
        <strain evidence="2 3">IT104</strain>
    </source>
</reference>
<evidence type="ECO:0000313" key="3">
    <source>
        <dbReference type="Proteomes" id="UP000266861"/>
    </source>
</evidence>
<keyword evidence="1" id="KW-1133">Transmembrane helix</keyword>
<comment type="caution">
    <text evidence="2">The sequence shown here is derived from an EMBL/GenBank/DDBJ whole genome shotgun (WGS) entry which is preliminary data.</text>
</comment>
<evidence type="ECO:0000313" key="2">
    <source>
        <dbReference type="EMBL" id="RHZ85808.1"/>
    </source>
</evidence>
<organism evidence="2 3">
    <name type="scientific">Diversispora epigaea</name>
    <dbReference type="NCBI Taxonomy" id="1348612"/>
    <lineage>
        <taxon>Eukaryota</taxon>
        <taxon>Fungi</taxon>
        <taxon>Fungi incertae sedis</taxon>
        <taxon>Mucoromycota</taxon>
        <taxon>Glomeromycotina</taxon>
        <taxon>Glomeromycetes</taxon>
        <taxon>Diversisporales</taxon>
        <taxon>Diversisporaceae</taxon>
        <taxon>Diversispora</taxon>
    </lineage>
</organism>
<keyword evidence="1" id="KW-0812">Transmembrane</keyword>
<dbReference type="EMBL" id="PQFF01000057">
    <property type="protein sequence ID" value="RHZ85808.1"/>
    <property type="molecule type" value="Genomic_DNA"/>
</dbReference>